<protein>
    <submittedName>
        <fullName evidence="1">Uncharacterized protein</fullName>
    </submittedName>
</protein>
<dbReference type="AlphaFoldDB" id="A0AAN8RKW2"/>
<dbReference type="Proteomes" id="UP001307849">
    <property type="component" value="Unassembled WGS sequence"/>
</dbReference>
<reference evidence="1 2" key="1">
    <citation type="submission" date="2019-10" db="EMBL/GenBank/DDBJ databases">
        <authorList>
            <person name="Palmer J.M."/>
        </authorList>
    </citation>
    <scope>NUCLEOTIDE SEQUENCE [LARGE SCALE GENOMIC DNA]</scope>
    <source>
        <strain evidence="1 2">TWF506</strain>
    </source>
</reference>
<proteinExistence type="predicted"/>
<keyword evidence="2" id="KW-1185">Reference proteome</keyword>
<evidence type="ECO:0000313" key="2">
    <source>
        <dbReference type="Proteomes" id="UP001307849"/>
    </source>
</evidence>
<organism evidence="1 2">
    <name type="scientific">Arthrobotrys conoides</name>
    <dbReference type="NCBI Taxonomy" id="74498"/>
    <lineage>
        <taxon>Eukaryota</taxon>
        <taxon>Fungi</taxon>
        <taxon>Dikarya</taxon>
        <taxon>Ascomycota</taxon>
        <taxon>Pezizomycotina</taxon>
        <taxon>Orbiliomycetes</taxon>
        <taxon>Orbiliales</taxon>
        <taxon>Orbiliaceae</taxon>
        <taxon>Arthrobotrys</taxon>
    </lineage>
</organism>
<gene>
    <name evidence="1" type="ORF">TWF506_003094</name>
</gene>
<evidence type="ECO:0000313" key="1">
    <source>
        <dbReference type="EMBL" id="KAK6502513.1"/>
    </source>
</evidence>
<dbReference type="EMBL" id="JAVHJM010000011">
    <property type="protein sequence ID" value="KAK6502513.1"/>
    <property type="molecule type" value="Genomic_DNA"/>
</dbReference>
<sequence>MGQYLCNLSQQPQKPDHHERGLTWIILSGLRTRGFIPRTIKNVLFPGWGSGLGFEKVGDILQFNPNDPESLISELRRRGLAGIVVWFLPLCFLRPGRLYLIDEDDMPPSILREAFWCAAVYPSNEPRKVALRVGSENLQRVLDHPNFSAEDSGTILPAFEKKKDLCCGLR</sequence>
<accession>A0AAN8RKW2</accession>
<comment type="caution">
    <text evidence="1">The sequence shown here is derived from an EMBL/GenBank/DDBJ whole genome shotgun (WGS) entry which is preliminary data.</text>
</comment>
<name>A0AAN8RKW2_9PEZI</name>